<name>A0A0F0GN59_LENAE</name>
<dbReference type="GO" id="GO:0005975">
    <property type="term" value="P:carbohydrate metabolic process"/>
    <property type="evidence" value="ECO:0007669"/>
    <property type="project" value="UniProtKB-ARBA"/>
</dbReference>
<evidence type="ECO:0000256" key="2">
    <source>
        <dbReference type="SAM" id="Phobius"/>
    </source>
</evidence>
<sequence length="581" mass="59463">VSPKDQGGDNALDSDGEPALASPAYGQTAVFTLGQIQVDRTWDLGVTAAKPAIDVEKYVTGGAATRDDADTPKGPFVPTGATVTWTYVVKNTGNTTLVGIQVTDDDPAVTVSCPQDTTLAPGESLECTATGVAISGQYVNVGTATGTPADDAETPLPGVGPVTDTDPAHYYGASPAIKIVKYTNDQDANEAPGPYVLKDGEVTWKYVVTNTGNTDLNNIKITDDKEGDISCPNAPQTLAPGASFECLKTGKAVEGQYANDGKVTGTPIDGSGSTIPGSGPVEAHDPSHYFGAHPTIKIVKKVNGDDADTAPGPYVPEKSEVTWTYEVTNTGNTKLVDVTVVDTPEGAVTCPAATLAPGESMTCTLTGVAKAGQYENVGKVTGKPVDNGDQPIPGAPEVTADNPAHYFGTAPGIKIVKKTNGDDANAAPGPQVTQGSKVTWTYEVTNTGNTRLTSVAVTDSIEGAISCPKNDLQPGESMTCTKNGTAVLGQYENKGTVEGAPSKADGTPIDGAKKVTADDLSHYLGQAPPLPFTPNGTAKPGQLALTGPPLPLPGIALAGVLLALLGAAGLVLSAARRRRRE</sequence>
<evidence type="ECO:0000313" key="5">
    <source>
        <dbReference type="Proteomes" id="UP000033393"/>
    </source>
</evidence>
<accession>A0A0F0GN59</accession>
<dbReference type="AlphaFoldDB" id="A0A0F0GN59"/>
<dbReference type="Pfam" id="PF24346">
    <property type="entry name" value="DUF7507"/>
    <property type="match status" value="4"/>
</dbReference>
<dbReference type="InterPro" id="IPR047589">
    <property type="entry name" value="DUF11_rpt"/>
</dbReference>
<proteinExistence type="predicted"/>
<gene>
    <name evidence="4" type="ORF">UK23_31150</name>
</gene>
<feature type="non-terminal residue" evidence="4">
    <location>
        <position position="1"/>
    </location>
</feature>
<dbReference type="InterPro" id="IPR055354">
    <property type="entry name" value="DUF7507"/>
</dbReference>
<keyword evidence="2" id="KW-0812">Transmembrane</keyword>
<dbReference type="RefSeq" id="WP_045315270.1">
    <property type="nucleotide sequence ID" value="NZ_JYJG01000266.1"/>
</dbReference>
<dbReference type="PATRIC" id="fig|68170.10.peg.8085"/>
<organism evidence="4 5">
    <name type="scientific">Lentzea aerocolonigenes</name>
    <name type="common">Lechevalieria aerocolonigenes</name>
    <name type="synonym">Saccharothrix aerocolonigenes</name>
    <dbReference type="NCBI Taxonomy" id="68170"/>
    <lineage>
        <taxon>Bacteria</taxon>
        <taxon>Bacillati</taxon>
        <taxon>Actinomycetota</taxon>
        <taxon>Actinomycetes</taxon>
        <taxon>Pseudonocardiales</taxon>
        <taxon>Pseudonocardiaceae</taxon>
        <taxon>Lentzea</taxon>
    </lineage>
</organism>
<comment type="caution">
    <text evidence="4">The sequence shown here is derived from an EMBL/GenBank/DDBJ whole genome shotgun (WGS) entry which is preliminary data.</text>
</comment>
<evidence type="ECO:0000256" key="1">
    <source>
        <dbReference type="SAM" id="MobiDB-lite"/>
    </source>
</evidence>
<feature type="domain" description="DUF7507" evidence="3">
    <location>
        <begin position="294"/>
        <end position="385"/>
    </location>
</feature>
<feature type="domain" description="DUF7507" evidence="3">
    <location>
        <begin position="410"/>
        <end position="501"/>
    </location>
</feature>
<dbReference type="InterPro" id="IPR013783">
    <property type="entry name" value="Ig-like_fold"/>
</dbReference>
<reference evidence="4 5" key="1">
    <citation type="submission" date="2015-02" db="EMBL/GenBank/DDBJ databases">
        <authorList>
            <person name="Ju K.-S."/>
            <person name="Doroghazi J.R."/>
            <person name="Metcalf W."/>
        </authorList>
    </citation>
    <scope>NUCLEOTIDE SEQUENCE [LARGE SCALE GENOMIC DNA]</scope>
    <source>
        <strain evidence="4 5">NRRL B-16140</strain>
    </source>
</reference>
<dbReference type="NCBIfam" id="TIGR01451">
    <property type="entry name" value="B_ant_repeat"/>
    <property type="match status" value="2"/>
</dbReference>
<keyword evidence="2" id="KW-1133">Transmembrane helix</keyword>
<protein>
    <recommendedName>
        <fullName evidence="3">DUF7507 domain-containing protein</fullName>
    </recommendedName>
</protein>
<dbReference type="Proteomes" id="UP000033393">
    <property type="component" value="Unassembled WGS sequence"/>
</dbReference>
<dbReference type="Gene3D" id="2.60.40.10">
    <property type="entry name" value="Immunoglobulins"/>
    <property type="match status" value="1"/>
</dbReference>
<dbReference type="EMBL" id="JYJG01000266">
    <property type="protein sequence ID" value="KJK44006.1"/>
    <property type="molecule type" value="Genomic_DNA"/>
</dbReference>
<feature type="region of interest" description="Disordered" evidence="1">
    <location>
        <begin position="1"/>
        <end position="23"/>
    </location>
</feature>
<keyword evidence="5" id="KW-1185">Reference proteome</keyword>
<feature type="transmembrane region" description="Helical" evidence="2">
    <location>
        <begin position="555"/>
        <end position="575"/>
    </location>
</feature>
<feature type="domain" description="DUF7507" evidence="3">
    <location>
        <begin position="70"/>
        <end position="152"/>
    </location>
</feature>
<evidence type="ECO:0000259" key="3">
    <source>
        <dbReference type="Pfam" id="PF24346"/>
    </source>
</evidence>
<feature type="domain" description="DUF7507" evidence="3">
    <location>
        <begin position="174"/>
        <end position="269"/>
    </location>
</feature>
<keyword evidence="2" id="KW-0472">Membrane</keyword>
<evidence type="ECO:0000313" key="4">
    <source>
        <dbReference type="EMBL" id="KJK44006.1"/>
    </source>
</evidence>